<dbReference type="SUPFAM" id="SSF52096">
    <property type="entry name" value="ClpP/crotonase"/>
    <property type="match status" value="1"/>
</dbReference>
<dbReference type="EMBL" id="CYSF01000006">
    <property type="protein sequence ID" value="CUH84110.1"/>
    <property type="molecule type" value="Genomic_DNA"/>
</dbReference>
<gene>
    <name evidence="1" type="primary">fadB_1</name>
    <name evidence="1" type="ORF">TM5383_01315</name>
</gene>
<dbReference type="InterPro" id="IPR001753">
    <property type="entry name" value="Enoyl-CoA_hydra/iso"/>
</dbReference>
<name>A0A0P1GP69_9RHOB</name>
<sequence length="261" mass="27511">MADIIGEKVAYTEGALPSGEICFQITLQAPRANALEPEVLGDLHAALDALQQSGAAKALLRTAGRNFSSGGDVAGFYRAAQEGRADVYADQVVPVLQDLVMRMIDMPVLFAAAMRGATTGGSGGLIFASDLVVAAQDAFLQPYYGVMGFAPDGGWTAVLPELIGAGPAQGWLHANLRHDADQLLALGLVQAVDDAAEERALALLDDTDAGTALATKAMIWTDERRARVRAGLDAETAAFRRLITRQDTLTRMAAFLTPKKG</sequence>
<organism evidence="1 2">
    <name type="scientific">Thalassovita mediterranea</name>
    <dbReference type="NCBI Taxonomy" id="340021"/>
    <lineage>
        <taxon>Bacteria</taxon>
        <taxon>Pseudomonadati</taxon>
        <taxon>Pseudomonadota</taxon>
        <taxon>Alphaproteobacteria</taxon>
        <taxon>Rhodobacterales</taxon>
        <taxon>Roseobacteraceae</taxon>
        <taxon>Thalassovita</taxon>
    </lineage>
</organism>
<dbReference type="EC" id="4.2.1.17" evidence="1"/>
<dbReference type="AlphaFoldDB" id="A0A0P1GP69"/>
<evidence type="ECO:0000313" key="1">
    <source>
        <dbReference type="EMBL" id="CUH84110.1"/>
    </source>
</evidence>
<dbReference type="PANTHER" id="PTHR43459">
    <property type="entry name" value="ENOYL-COA HYDRATASE"/>
    <property type="match status" value="1"/>
</dbReference>
<dbReference type="Proteomes" id="UP000051681">
    <property type="component" value="Unassembled WGS sequence"/>
</dbReference>
<dbReference type="InterPro" id="IPR029045">
    <property type="entry name" value="ClpP/crotonase-like_dom_sf"/>
</dbReference>
<keyword evidence="2" id="KW-1185">Reference proteome</keyword>
<dbReference type="CDD" id="cd06558">
    <property type="entry name" value="crotonase-like"/>
    <property type="match status" value="1"/>
</dbReference>
<dbReference type="Pfam" id="PF00378">
    <property type="entry name" value="ECH_1"/>
    <property type="match status" value="1"/>
</dbReference>
<dbReference type="PANTHER" id="PTHR43459:SF1">
    <property type="entry name" value="EG:BACN32G11.4 PROTEIN"/>
    <property type="match status" value="1"/>
</dbReference>
<dbReference type="Gene3D" id="3.90.226.10">
    <property type="entry name" value="2-enoyl-CoA Hydratase, Chain A, domain 1"/>
    <property type="match status" value="1"/>
</dbReference>
<protein>
    <submittedName>
        <fullName evidence="1">Putative enoyl-CoA hydratase</fullName>
        <ecNumber evidence="1">4.2.1.17</ecNumber>
    </submittedName>
</protein>
<dbReference type="RefSeq" id="WP_076399927.1">
    <property type="nucleotide sequence ID" value="NZ_CYSF01000006.1"/>
</dbReference>
<proteinExistence type="predicted"/>
<reference evidence="1 2" key="1">
    <citation type="submission" date="2015-09" db="EMBL/GenBank/DDBJ databases">
        <authorList>
            <consortium name="Swine Surveillance"/>
        </authorList>
    </citation>
    <scope>NUCLEOTIDE SEQUENCE [LARGE SCALE GENOMIC DNA]</scope>
    <source>
        <strain evidence="1 2">CECT 8383</strain>
    </source>
</reference>
<dbReference type="OrthoDB" id="9777711at2"/>
<dbReference type="GO" id="GO:0004300">
    <property type="term" value="F:enoyl-CoA hydratase activity"/>
    <property type="evidence" value="ECO:0007669"/>
    <property type="project" value="UniProtKB-EC"/>
</dbReference>
<keyword evidence="1" id="KW-0456">Lyase</keyword>
<dbReference type="STRING" id="340021.TM5383_01315"/>
<evidence type="ECO:0000313" key="2">
    <source>
        <dbReference type="Proteomes" id="UP000051681"/>
    </source>
</evidence>
<accession>A0A0P1GP69</accession>